<dbReference type="Proteomes" id="UP000030746">
    <property type="component" value="Unassembled WGS sequence"/>
</dbReference>
<keyword evidence="5" id="KW-0349">Heme</keyword>
<dbReference type="GO" id="GO:0006979">
    <property type="term" value="P:response to oxidative stress"/>
    <property type="evidence" value="ECO:0007669"/>
    <property type="project" value="InterPro"/>
</dbReference>
<sequence length="633" mass="70425">MFSLLCYLLTYLTLLYAQCKNYPEVSNADVSYAENCQDVTITCKTGYQMIQQMTCTNNVWMYQPCCQLKPISCNAAMRYRTIDGTCNNLHKPRDGSFKDTLLRLVPNAYEDGKHLPRFNGFDGYLLPSAGEISQKVLTNVSEPALTPLANLHQVFGQFLAHDIVLTKTLKTPSGGNYKCCKGTGIDETLGLRGEPCYPIKWPNPVGDDGCGNFVRAVGEIDCKSRVREPTNFITAFVDGSGVYGSTEDESNSLRSFVGGKLTISAHALLPARSNPDDKSNCILFTDNDFCFDAGDKRVNEVSGLTALHIVFMRYHNLIAQQLSTMNPSLDDEILFQETRRIIVAIIQKITYQEYLPLLIGPAAMSQYGLTEPYSYNPNISPGVFSSFSAAALRYGHSSVPNKWTYGNSRLPLSELFQRPFYTQTRDGEGYEDTIKGMLVDSSQEIDLAFNGGFQVDLFNTDAFAGNTLAAINIQRGRDFGLPSYNTFREACGLPRLNSFNDGTAQFNRLQMVYSHVDDVDLYIGGLSEDPVTDGFVGPTFACIIGRQFKILKFGDRFWFENAQPSNPSGFSEGQMNAIRNLTFSRVFCVAANISSIPAFAFSHEANDNVLAPCADFSIHQRFDYEPWRNLQGI</sequence>
<evidence type="ECO:0000256" key="6">
    <source>
        <dbReference type="SAM" id="SignalP"/>
    </source>
</evidence>
<organism evidence="7 8">
    <name type="scientific">Lottia gigantea</name>
    <name type="common">Giant owl limpet</name>
    <dbReference type="NCBI Taxonomy" id="225164"/>
    <lineage>
        <taxon>Eukaryota</taxon>
        <taxon>Metazoa</taxon>
        <taxon>Spiralia</taxon>
        <taxon>Lophotrochozoa</taxon>
        <taxon>Mollusca</taxon>
        <taxon>Gastropoda</taxon>
        <taxon>Patellogastropoda</taxon>
        <taxon>Lottioidea</taxon>
        <taxon>Lottiidae</taxon>
        <taxon>Lottia</taxon>
    </lineage>
</organism>
<feature type="binding site" description="axial binding residue" evidence="5">
    <location>
        <position position="396"/>
    </location>
    <ligand>
        <name>heme b</name>
        <dbReference type="ChEBI" id="CHEBI:60344"/>
    </ligand>
    <ligandPart>
        <name>Fe</name>
        <dbReference type="ChEBI" id="CHEBI:18248"/>
    </ligandPart>
</feature>
<keyword evidence="2" id="KW-0964">Secreted</keyword>
<gene>
    <name evidence="7" type="ORF">LOTGIDRAFT_239437</name>
</gene>
<evidence type="ECO:0000256" key="2">
    <source>
        <dbReference type="ARBA" id="ARBA00022525"/>
    </source>
</evidence>
<dbReference type="GO" id="GO:0020037">
    <property type="term" value="F:heme binding"/>
    <property type="evidence" value="ECO:0007669"/>
    <property type="project" value="InterPro"/>
</dbReference>
<keyword evidence="8" id="KW-1185">Reference proteome</keyword>
<dbReference type="HOGENOM" id="CLU_006087_2_2_1"/>
<dbReference type="GO" id="GO:0046872">
    <property type="term" value="F:metal ion binding"/>
    <property type="evidence" value="ECO:0007669"/>
    <property type="project" value="UniProtKB-KW"/>
</dbReference>
<feature type="signal peptide" evidence="6">
    <location>
        <begin position="1"/>
        <end position="17"/>
    </location>
</feature>
<dbReference type="PANTHER" id="PTHR11475:SF4">
    <property type="entry name" value="CHORION PEROXIDASE"/>
    <property type="match status" value="1"/>
</dbReference>
<accession>V4ANQ7</accession>
<keyword evidence="4" id="KW-0325">Glycoprotein</keyword>
<dbReference type="CDD" id="cd09823">
    <property type="entry name" value="peroxinectin_like"/>
    <property type="match status" value="1"/>
</dbReference>
<dbReference type="RefSeq" id="XP_009054051.1">
    <property type="nucleotide sequence ID" value="XM_009055803.1"/>
</dbReference>
<comment type="subcellular location">
    <subcellularLocation>
        <location evidence="1">Secreted</location>
    </subcellularLocation>
</comment>
<reference evidence="7 8" key="1">
    <citation type="journal article" date="2013" name="Nature">
        <title>Insights into bilaterian evolution from three spiralian genomes.</title>
        <authorList>
            <person name="Simakov O."/>
            <person name="Marletaz F."/>
            <person name="Cho S.J."/>
            <person name="Edsinger-Gonzales E."/>
            <person name="Havlak P."/>
            <person name="Hellsten U."/>
            <person name="Kuo D.H."/>
            <person name="Larsson T."/>
            <person name="Lv J."/>
            <person name="Arendt D."/>
            <person name="Savage R."/>
            <person name="Osoegawa K."/>
            <person name="de Jong P."/>
            <person name="Grimwood J."/>
            <person name="Chapman J.A."/>
            <person name="Shapiro H."/>
            <person name="Aerts A."/>
            <person name="Otillar R.P."/>
            <person name="Terry A.Y."/>
            <person name="Boore J.L."/>
            <person name="Grigoriev I.V."/>
            <person name="Lindberg D.R."/>
            <person name="Seaver E.C."/>
            <person name="Weisblat D.A."/>
            <person name="Putnam N.H."/>
            <person name="Rokhsar D.S."/>
        </authorList>
    </citation>
    <scope>NUCLEOTIDE SEQUENCE [LARGE SCALE GENOMIC DNA]</scope>
</reference>
<protein>
    <submittedName>
        <fullName evidence="7">Uncharacterized protein</fullName>
    </submittedName>
</protein>
<dbReference type="CTD" id="20251061"/>
<dbReference type="KEGG" id="lgi:LOTGIDRAFT_239437"/>
<proteinExistence type="predicted"/>
<dbReference type="EMBL" id="KB201657">
    <property type="protein sequence ID" value="ESO95276.1"/>
    <property type="molecule type" value="Genomic_DNA"/>
</dbReference>
<evidence type="ECO:0000256" key="1">
    <source>
        <dbReference type="ARBA" id="ARBA00004613"/>
    </source>
</evidence>
<dbReference type="GeneID" id="20251061"/>
<dbReference type="SUPFAM" id="SSF48113">
    <property type="entry name" value="Heme-dependent peroxidases"/>
    <property type="match status" value="1"/>
</dbReference>
<evidence type="ECO:0000313" key="8">
    <source>
        <dbReference type="Proteomes" id="UP000030746"/>
    </source>
</evidence>
<dbReference type="InterPro" id="IPR019791">
    <property type="entry name" value="Haem_peroxidase_animal"/>
</dbReference>
<name>V4ANQ7_LOTGI</name>
<dbReference type="InterPro" id="IPR037120">
    <property type="entry name" value="Haem_peroxidase_sf_animal"/>
</dbReference>
<keyword evidence="5" id="KW-0479">Metal-binding</keyword>
<feature type="chain" id="PRO_5004716821" evidence="6">
    <location>
        <begin position="18"/>
        <end position="633"/>
    </location>
</feature>
<evidence type="ECO:0000256" key="4">
    <source>
        <dbReference type="ARBA" id="ARBA00023180"/>
    </source>
</evidence>
<dbReference type="AlphaFoldDB" id="V4ANQ7"/>
<keyword evidence="5" id="KW-0408">Iron</keyword>
<dbReference type="Gene3D" id="1.10.640.10">
    <property type="entry name" value="Haem peroxidase domain superfamily, animal type"/>
    <property type="match status" value="1"/>
</dbReference>
<dbReference type="PANTHER" id="PTHR11475">
    <property type="entry name" value="OXIDASE/PEROXIDASE"/>
    <property type="match status" value="1"/>
</dbReference>
<dbReference type="FunFam" id="1.10.640.10:FF:000003">
    <property type="entry name" value="chorion peroxidase"/>
    <property type="match status" value="1"/>
</dbReference>
<evidence type="ECO:0000256" key="5">
    <source>
        <dbReference type="PIRSR" id="PIRSR619791-2"/>
    </source>
</evidence>
<evidence type="ECO:0000313" key="7">
    <source>
        <dbReference type="EMBL" id="ESO95276.1"/>
    </source>
</evidence>
<dbReference type="GO" id="GO:0005576">
    <property type="term" value="C:extracellular region"/>
    <property type="evidence" value="ECO:0007669"/>
    <property type="project" value="UniProtKB-SubCell"/>
</dbReference>
<keyword evidence="3 6" id="KW-0732">Signal</keyword>
<dbReference type="InterPro" id="IPR010255">
    <property type="entry name" value="Haem_peroxidase_sf"/>
</dbReference>
<evidence type="ECO:0000256" key="3">
    <source>
        <dbReference type="ARBA" id="ARBA00022729"/>
    </source>
</evidence>
<dbReference type="Pfam" id="PF03098">
    <property type="entry name" value="An_peroxidase"/>
    <property type="match status" value="1"/>
</dbReference>
<dbReference type="PRINTS" id="PR00457">
    <property type="entry name" value="ANPEROXIDASE"/>
</dbReference>
<dbReference type="OMA" id="LICANTH"/>
<dbReference type="OrthoDB" id="823504at2759"/>
<dbReference type="GO" id="GO:0004601">
    <property type="term" value="F:peroxidase activity"/>
    <property type="evidence" value="ECO:0007669"/>
    <property type="project" value="InterPro"/>
</dbReference>
<dbReference type="PROSITE" id="PS50292">
    <property type="entry name" value="PEROXIDASE_3"/>
    <property type="match status" value="1"/>
</dbReference>